<dbReference type="AlphaFoldDB" id="A0A1E3X6S9"/>
<dbReference type="EMBL" id="MAYW01000125">
    <property type="protein sequence ID" value="ODS31338.1"/>
    <property type="molecule type" value="Genomic_DNA"/>
</dbReference>
<name>A0A1E3X6S9_9BACT</name>
<sequence length="83" mass="10006">MTINVEIKESLEREYKICSRTISFYKREIKILEKKYKMTTASFLKKFEKGKTGDKQDFFDWYAFHKLLSSWTNTKNALKPLIK</sequence>
<organism evidence="1 2">
    <name type="scientific">Candidatus Scalindua rubra</name>
    <dbReference type="NCBI Taxonomy" id="1872076"/>
    <lineage>
        <taxon>Bacteria</taxon>
        <taxon>Pseudomonadati</taxon>
        <taxon>Planctomycetota</taxon>
        <taxon>Candidatus Brocadiia</taxon>
        <taxon>Candidatus Brocadiales</taxon>
        <taxon>Candidatus Scalinduaceae</taxon>
        <taxon>Candidatus Scalindua</taxon>
    </lineage>
</organism>
<protein>
    <submittedName>
        <fullName evidence="1">Uncharacterized protein</fullName>
    </submittedName>
</protein>
<dbReference type="Proteomes" id="UP000094056">
    <property type="component" value="Unassembled WGS sequence"/>
</dbReference>
<comment type="caution">
    <text evidence="1">The sequence shown here is derived from an EMBL/GenBank/DDBJ whole genome shotgun (WGS) entry which is preliminary data.</text>
</comment>
<reference evidence="1 2" key="1">
    <citation type="submission" date="2016-07" db="EMBL/GenBank/DDBJ databases">
        <title>Draft genome of Scalindua rubra, obtained from a brine-seawater interface in the Red Sea, sheds light on salt adaptation in anammox bacteria.</title>
        <authorList>
            <person name="Speth D.R."/>
            <person name="Lagkouvardos I."/>
            <person name="Wang Y."/>
            <person name="Qian P.-Y."/>
            <person name="Dutilh B.E."/>
            <person name="Jetten M.S."/>
        </authorList>
    </citation>
    <scope>NUCLEOTIDE SEQUENCE [LARGE SCALE GENOMIC DNA]</scope>
    <source>
        <strain evidence="1">BSI-1</strain>
    </source>
</reference>
<evidence type="ECO:0000313" key="1">
    <source>
        <dbReference type="EMBL" id="ODS31338.1"/>
    </source>
</evidence>
<gene>
    <name evidence="1" type="ORF">SCARUB_03533</name>
</gene>
<evidence type="ECO:0000313" key="2">
    <source>
        <dbReference type="Proteomes" id="UP000094056"/>
    </source>
</evidence>
<proteinExistence type="predicted"/>
<accession>A0A1E3X6S9</accession>